<reference evidence="1 2" key="1">
    <citation type="submission" date="2019-08" db="EMBL/GenBank/DDBJ databases">
        <title>Whole genome of Aphis craccivora.</title>
        <authorList>
            <person name="Voronova N.V."/>
            <person name="Shulinski R.S."/>
            <person name="Bandarenka Y.V."/>
            <person name="Zhorov D.G."/>
            <person name="Warner D."/>
        </authorList>
    </citation>
    <scope>NUCLEOTIDE SEQUENCE [LARGE SCALE GENOMIC DNA]</scope>
    <source>
        <strain evidence="1">180601</strain>
        <tissue evidence="1">Whole Body</tissue>
    </source>
</reference>
<accession>A0A6G0YI71</accession>
<comment type="caution">
    <text evidence="1">The sequence shown here is derived from an EMBL/GenBank/DDBJ whole genome shotgun (WGS) entry which is preliminary data.</text>
</comment>
<evidence type="ECO:0000313" key="2">
    <source>
        <dbReference type="Proteomes" id="UP000478052"/>
    </source>
</evidence>
<proteinExistence type="predicted"/>
<organism evidence="1 2">
    <name type="scientific">Aphis craccivora</name>
    <name type="common">Cowpea aphid</name>
    <dbReference type="NCBI Taxonomy" id="307492"/>
    <lineage>
        <taxon>Eukaryota</taxon>
        <taxon>Metazoa</taxon>
        <taxon>Ecdysozoa</taxon>
        <taxon>Arthropoda</taxon>
        <taxon>Hexapoda</taxon>
        <taxon>Insecta</taxon>
        <taxon>Pterygota</taxon>
        <taxon>Neoptera</taxon>
        <taxon>Paraneoptera</taxon>
        <taxon>Hemiptera</taxon>
        <taxon>Sternorrhyncha</taxon>
        <taxon>Aphidomorpha</taxon>
        <taxon>Aphidoidea</taxon>
        <taxon>Aphididae</taxon>
        <taxon>Aphidini</taxon>
        <taxon>Aphis</taxon>
        <taxon>Aphis</taxon>
    </lineage>
</organism>
<dbReference type="OrthoDB" id="10475306at2759"/>
<keyword evidence="2" id="KW-1185">Reference proteome</keyword>
<dbReference type="EMBL" id="VUJU01003876">
    <property type="protein sequence ID" value="KAF0756363.1"/>
    <property type="molecule type" value="Genomic_DNA"/>
</dbReference>
<dbReference type="Gene3D" id="6.20.210.20">
    <property type="entry name" value="THAP domain"/>
    <property type="match status" value="1"/>
</dbReference>
<protein>
    <submittedName>
        <fullName evidence="1">52 kDa repressor of the inhibitor of the protein kinase-like</fullName>
    </submittedName>
</protein>
<sequence>MSNNYCCIRKPHEQSKTSFGVPKIESECNKWEQRLGMKLKKTHRVCLHFKETDVMSKCQMGKWQRNQQIFL</sequence>
<dbReference type="AlphaFoldDB" id="A0A6G0YI71"/>
<evidence type="ECO:0000313" key="1">
    <source>
        <dbReference type="EMBL" id="KAF0756363.1"/>
    </source>
</evidence>
<name>A0A6G0YI71_APHCR</name>
<dbReference type="Proteomes" id="UP000478052">
    <property type="component" value="Unassembled WGS sequence"/>
</dbReference>
<dbReference type="InterPro" id="IPR038441">
    <property type="entry name" value="THAP_Znf_sf"/>
</dbReference>
<gene>
    <name evidence="1" type="ORF">FWK35_00009441</name>
</gene>